<dbReference type="Proteomes" id="UP001431209">
    <property type="component" value="Unassembled WGS sequence"/>
</dbReference>
<name>A0AAW2ZAW7_9EUKA</name>
<evidence type="ECO:0000313" key="4">
    <source>
        <dbReference type="Proteomes" id="UP001431209"/>
    </source>
</evidence>
<feature type="region of interest" description="Disordered" evidence="2">
    <location>
        <begin position="102"/>
        <end position="292"/>
    </location>
</feature>
<protein>
    <submittedName>
        <fullName evidence="3">Pre-mRNA-splicing factor Bud13</fullName>
    </submittedName>
</protein>
<comment type="caution">
    <text evidence="3">The sequence shown here is derived from an EMBL/GenBank/DDBJ whole genome shotgun (WGS) entry which is preliminary data.</text>
</comment>
<dbReference type="EMBL" id="JAOPGA020001182">
    <property type="protein sequence ID" value="KAL0485909.1"/>
    <property type="molecule type" value="Genomic_DNA"/>
</dbReference>
<dbReference type="GO" id="GO:0005684">
    <property type="term" value="C:U2-type spliceosomal complex"/>
    <property type="evidence" value="ECO:0007669"/>
    <property type="project" value="TreeGrafter"/>
</dbReference>
<feature type="compositionally biased region" description="Basic and acidic residues" evidence="2">
    <location>
        <begin position="347"/>
        <end position="356"/>
    </location>
</feature>
<comment type="similarity">
    <text evidence="1">Belongs to the CWC26 family.</text>
</comment>
<gene>
    <name evidence="3" type="ORF">AKO1_002179</name>
</gene>
<dbReference type="AlphaFoldDB" id="A0AAW2ZAW7"/>
<sequence length="432" mass="50110">MSRTFADPLDAYRGSVGVTSDYKVKKSKQKSSKKKNSSIKIIDDDVNVKDIKGTTVGRNNDYDEMNLDDDDTDYRPVVVNNEKARAHVDNLVRRETKGTTGTWKINNEIVQPKRSRHDSDDEQDAPKPITTIRQNSNTTARSSDSLKETTSRRRKDTPSPVTARDNDLSPPRRRRRSASPASPIRRSLGEDVDLSPPRRRIQTPSPSRDDADMSPPRRNRIRTQTPSPSRNDADMSPPRRKRINSPSTHVNSPEQFDGRHEQTTFRDSETGKRISAQEYFKQKNSKKMENEKKKPIIHKQEDMEWGSGLAQKRAMENFELELKRQSNQPFSRLQDDADMDRMLKNQVHEGDPMAHFEKKKKRKRKHSSDDEDAPFVRPMYMGNFLPNRFNIRPGHRWDGVDRSNGFEKRYFENINKSSAMREEAHKWSTEDM</sequence>
<dbReference type="Pfam" id="PF09736">
    <property type="entry name" value="Bud13"/>
    <property type="match status" value="1"/>
</dbReference>
<proteinExistence type="inferred from homology"/>
<organism evidence="3 4">
    <name type="scientific">Acrasis kona</name>
    <dbReference type="NCBI Taxonomy" id="1008807"/>
    <lineage>
        <taxon>Eukaryota</taxon>
        <taxon>Discoba</taxon>
        <taxon>Heterolobosea</taxon>
        <taxon>Tetramitia</taxon>
        <taxon>Eutetramitia</taxon>
        <taxon>Acrasidae</taxon>
        <taxon>Acrasis</taxon>
    </lineage>
</organism>
<feature type="compositionally biased region" description="Basic residues" evidence="2">
    <location>
        <begin position="357"/>
        <end position="366"/>
    </location>
</feature>
<dbReference type="InterPro" id="IPR018609">
    <property type="entry name" value="Bud13"/>
</dbReference>
<evidence type="ECO:0000313" key="3">
    <source>
        <dbReference type="EMBL" id="KAL0485909.1"/>
    </source>
</evidence>
<dbReference type="GO" id="GO:0000398">
    <property type="term" value="P:mRNA splicing, via spliceosome"/>
    <property type="evidence" value="ECO:0007669"/>
    <property type="project" value="TreeGrafter"/>
</dbReference>
<evidence type="ECO:0000256" key="1">
    <source>
        <dbReference type="ARBA" id="ARBA00011069"/>
    </source>
</evidence>
<reference evidence="3 4" key="1">
    <citation type="submission" date="2024-03" db="EMBL/GenBank/DDBJ databases">
        <title>The Acrasis kona genome and developmental transcriptomes reveal deep origins of eukaryotic multicellular pathways.</title>
        <authorList>
            <person name="Sheikh S."/>
            <person name="Fu C.-J."/>
            <person name="Brown M.W."/>
            <person name="Baldauf S.L."/>
        </authorList>
    </citation>
    <scope>NUCLEOTIDE SEQUENCE [LARGE SCALE GENOMIC DNA]</scope>
    <source>
        <strain evidence="3 4">ATCC MYA-3509</strain>
    </source>
</reference>
<accession>A0AAW2ZAW7</accession>
<feature type="compositionally biased region" description="Basic and acidic residues" evidence="2">
    <location>
        <begin position="256"/>
        <end position="272"/>
    </location>
</feature>
<feature type="compositionally biased region" description="Polar residues" evidence="2">
    <location>
        <begin position="131"/>
        <end position="143"/>
    </location>
</feature>
<feature type="compositionally biased region" description="Polar residues" evidence="2">
    <location>
        <begin position="244"/>
        <end position="254"/>
    </location>
</feature>
<feature type="region of interest" description="Disordered" evidence="2">
    <location>
        <begin position="347"/>
        <end position="375"/>
    </location>
</feature>
<dbReference type="PANTHER" id="PTHR31809">
    <property type="entry name" value="BUD13 HOMOLOG"/>
    <property type="match status" value="1"/>
</dbReference>
<evidence type="ECO:0000256" key="2">
    <source>
        <dbReference type="SAM" id="MobiDB-lite"/>
    </source>
</evidence>
<dbReference type="InterPro" id="IPR051112">
    <property type="entry name" value="CWC26_splicing_factor"/>
</dbReference>
<dbReference type="PANTHER" id="PTHR31809:SF0">
    <property type="entry name" value="BUD13 HOMOLOG"/>
    <property type="match status" value="1"/>
</dbReference>
<dbReference type="GO" id="GO:0070274">
    <property type="term" value="C:RES complex"/>
    <property type="evidence" value="ECO:0007669"/>
    <property type="project" value="TreeGrafter"/>
</dbReference>
<dbReference type="GO" id="GO:0003723">
    <property type="term" value="F:RNA binding"/>
    <property type="evidence" value="ECO:0007669"/>
    <property type="project" value="TreeGrafter"/>
</dbReference>
<keyword evidence="4" id="KW-1185">Reference proteome</keyword>